<evidence type="ECO:0000256" key="7">
    <source>
        <dbReference type="ARBA" id="ARBA00022692"/>
    </source>
</evidence>
<comment type="catalytic activity">
    <reaction evidence="23">
        <text>pheophorbide a(in) + ATP + H2O = pheophorbide a(out) + ADP + phosphate + H(+)</text>
        <dbReference type="Rhea" id="RHEA:61360"/>
        <dbReference type="ChEBI" id="CHEBI:15377"/>
        <dbReference type="ChEBI" id="CHEBI:15378"/>
        <dbReference type="ChEBI" id="CHEBI:30616"/>
        <dbReference type="ChEBI" id="CHEBI:43474"/>
        <dbReference type="ChEBI" id="CHEBI:58687"/>
        <dbReference type="ChEBI" id="CHEBI:456216"/>
    </reaction>
    <physiologicalReaction direction="left-to-right" evidence="23">
        <dbReference type="Rhea" id="RHEA:61361"/>
    </physiologicalReaction>
</comment>
<evidence type="ECO:0000256" key="28">
    <source>
        <dbReference type="ARBA" id="ARBA00052001"/>
    </source>
</evidence>
<dbReference type="FunFam" id="3.40.50.300:FF:000622">
    <property type="entry name" value="ATP-binding cassette sub-family G member 2"/>
    <property type="match status" value="1"/>
</dbReference>
<comment type="subcellular location">
    <subcellularLocation>
        <location evidence="2">Cell membrane</location>
        <topology evidence="2">Multi-pass membrane protein</topology>
    </subcellularLocation>
    <subcellularLocation>
        <location evidence="1">Mitochondrion membrane</location>
        <topology evidence="1">Multi-pass membrane protein</topology>
    </subcellularLocation>
</comment>
<keyword evidence="5" id="KW-0813">Transport</keyword>
<sequence>MAEGQPHLSIQMSDSNTNGIPSKTQSSRDLAGRGGSVLTFHNISYHVKMKTGFLCCQKTADKEVLRDVNGIMRPGLNAILGPTGSGKSSLLDILAARKDPHGLYGDILINGAPQPANFKCTSGYVVQDDVVMGTLTVRENLKFSAALRLPKSVKEQEKNERVNQIIKELGLSKVADSKVGTQFTRGVSGGERKRTNIGMELITDPAILFLDEPTTGLDASTANAVLLLMAKQGKTIIFSIHQPRYSIFRLFDNLTLLAAGRVLYHGPAQHAIEYFQSIGYECEPYNNPADFFLDIINGDSTAVTVSKTDETNTGMKPRASTEECTEYDKTLAEKLAEKYSNSAYYQETKAALENISFGNKKKTKAAFRQITYANSFLHQLKWVSKRTFKNLVGNPQASIAQLCVTAFLGLVVGAIFFGLKEDSAGLQNRVGAMFFLTTNQCFSSISAIELFVVEKKIFIHEYISGYYRTSAYFISKLMADLIPMRTIPSIIFTCIIYFMLGKYVEAFFTMMFTLMMVSYTATSMALAIAAGQSVVAVANLLMTITFVFMIIFSGLLVNLTSIMSWLSWLKYFSIPRYGMAALQINELTGLNFCSSSNITSLISNDNYQQIRWCTGDEYLKNQGIDASSWGLWQNHLALACTTVIFLIIAYLKLHFMKKFS</sequence>
<dbReference type="Proteomes" id="UP000472269">
    <property type="component" value="Unplaced"/>
</dbReference>
<evidence type="ECO:0000256" key="21">
    <source>
        <dbReference type="ARBA" id="ARBA00048280"/>
    </source>
</evidence>
<dbReference type="InterPro" id="IPR027417">
    <property type="entry name" value="P-loop_NTPase"/>
</dbReference>
<keyword evidence="10 30" id="KW-1133">Transmembrane helix</keyword>
<accession>A0A663LYG5</accession>
<evidence type="ECO:0000256" key="12">
    <source>
        <dbReference type="ARBA" id="ARBA00031839"/>
    </source>
</evidence>
<evidence type="ECO:0000256" key="15">
    <source>
        <dbReference type="ARBA" id="ARBA00047279"/>
    </source>
</evidence>
<dbReference type="InterPro" id="IPR013525">
    <property type="entry name" value="ABC2_TM"/>
</dbReference>
<keyword evidence="33" id="KW-1185">Reference proteome</keyword>
<evidence type="ECO:0000256" key="24">
    <source>
        <dbReference type="ARBA" id="ARBA00048665"/>
    </source>
</evidence>
<comment type="catalytic activity">
    <reaction evidence="28">
        <text>itaconate(in) + ATP + H2O = itaconate(out) + ADP + phosphate + H(+)</text>
        <dbReference type="Rhea" id="RHEA:82291"/>
        <dbReference type="ChEBI" id="CHEBI:15377"/>
        <dbReference type="ChEBI" id="CHEBI:15378"/>
        <dbReference type="ChEBI" id="CHEBI:17240"/>
        <dbReference type="ChEBI" id="CHEBI:30616"/>
        <dbReference type="ChEBI" id="CHEBI:43474"/>
        <dbReference type="ChEBI" id="CHEBI:456216"/>
    </reaction>
    <physiologicalReaction direction="left-to-right" evidence="28">
        <dbReference type="Rhea" id="RHEA:82292"/>
    </physiologicalReaction>
</comment>
<dbReference type="InterPro" id="IPR050352">
    <property type="entry name" value="ABCG_transporters"/>
</dbReference>
<evidence type="ECO:0000256" key="23">
    <source>
        <dbReference type="ARBA" id="ARBA00048455"/>
    </source>
</evidence>
<protein>
    <recommendedName>
        <fullName evidence="4">Broad substrate specificity ATP-binding cassette transporter ABCG2</fullName>
    </recommendedName>
    <alternativeName>
        <fullName evidence="12">ATP-binding cassette sub-family G member 2</fullName>
    </alternativeName>
    <alternativeName>
        <fullName evidence="13">Urate exporter</fullName>
    </alternativeName>
</protein>
<keyword evidence="9" id="KW-0067">ATP-binding</keyword>
<evidence type="ECO:0000256" key="1">
    <source>
        <dbReference type="ARBA" id="ARBA00004225"/>
    </source>
</evidence>
<evidence type="ECO:0000256" key="20">
    <source>
        <dbReference type="ARBA" id="ARBA00047877"/>
    </source>
</evidence>
<evidence type="ECO:0000256" key="29">
    <source>
        <dbReference type="SAM" id="MobiDB-lite"/>
    </source>
</evidence>
<evidence type="ECO:0000256" key="16">
    <source>
        <dbReference type="ARBA" id="ARBA00047354"/>
    </source>
</evidence>
<feature type="compositionally biased region" description="Polar residues" evidence="29">
    <location>
        <begin position="8"/>
        <end position="28"/>
    </location>
</feature>
<evidence type="ECO:0000256" key="18">
    <source>
        <dbReference type="ARBA" id="ARBA00047542"/>
    </source>
</evidence>
<dbReference type="CDD" id="cd03213">
    <property type="entry name" value="ABCG_EPDR"/>
    <property type="match status" value="1"/>
</dbReference>
<comment type="catalytic activity">
    <reaction evidence="20">
        <text>4-methylumbelliferone beta-D-glucuronate(in) + ATP + H2O = 4-methylumbelliferone beta-D-glucuronate(out) + ADP + phosphate + H(+)</text>
        <dbReference type="Rhea" id="RHEA:61372"/>
        <dbReference type="ChEBI" id="CHEBI:15377"/>
        <dbReference type="ChEBI" id="CHEBI:15378"/>
        <dbReference type="ChEBI" id="CHEBI:30616"/>
        <dbReference type="ChEBI" id="CHEBI:43474"/>
        <dbReference type="ChEBI" id="CHEBI:144582"/>
        <dbReference type="ChEBI" id="CHEBI:456216"/>
    </reaction>
    <physiologicalReaction direction="left-to-right" evidence="20">
        <dbReference type="Rhea" id="RHEA:61373"/>
    </physiologicalReaction>
</comment>
<feature type="region of interest" description="Disordered" evidence="29">
    <location>
        <begin position="1"/>
        <end position="31"/>
    </location>
</feature>
<comment type="subunit">
    <text evidence="14">Homodimer; disulfide-linked. The minimal functional unit is a homodimer, but the major oligomeric form in plasma membrane is a homotetramer with possibility of higher order oligomerization up to homododecamers.</text>
</comment>
<dbReference type="GO" id="GO:0032217">
    <property type="term" value="F:riboflavin transmembrane transporter activity"/>
    <property type="evidence" value="ECO:0007669"/>
    <property type="project" value="TreeGrafter"/>
</dbReference>
<feature type="transmembrane region" description="Helical" evidence="30">
    <location>
        <begin position="399"/>
        <end position="419"/>
    </location>
</feature>
<keyword evidence="7 30" id="KW-0812">Transmembrane</keyword>
<dbReference type="SUPFAM" id="SSF52540">
    <property type="entry name" value="P-loop containing nucleoside triphosphate hydrolases"/>
    <property type="match status" value="1"/>
</dbReference>
<evidence type="ECO:0000256" key="11">
    <source>
        <dbReference type="ARBA" id="ARBA00023136"/>
    </source>
</evidence>
<evidence type="ECO:0000256" key="13">
    <source>
        <dbReference type="ARBA" id="ARBA00031848"/>
    </source>
</evidence>
<gene>
    <name evidence="32" type="primary">ABCG2</name>
</gene>
<dbReference type="GO" id="GO:0031966">
    <property type="term" value="C:mitochondrial membrane"/>
    <property type="evidence" value="ECO:0007669"/>
    <property type="project" value="UniProtKB-SubCell"/>
</dbReference>
<comment type="catalytic activity">
    <reaction evidence="18">
        <text>5,7-dimethyl-2-methylamino-4-(3-pyridylmethyl)-1,3-benzothiazol-6-yl sulfate(in) + ATP + H2O = 5,7-dimethyl-2-methylamino-4-(3-pyridylmethyl)-1,3-benzothiazol-6-yl sulfate(out) + ADP + phosphate + H(+)</text>
        <dbReference type="Rhea" id="RHEA:61376"/>
        <dbReference type="ChEBI" id="CHEBI:15377"/>
        <dbReference type="ChEBI" id="CHEBI:15378"/>
        <dbReference type="ChEBI" id="CHEBI:30616"/>
        <dbReference type="ChEBI" id="CHEBI:43474"/>
        <dbReference type="ChEBI" id="CHEBI:144583"/>
        <dbReference type="ChEBI" id="CHEBI:456216"/>
    </reaction>
    <physiologicalReaction direction="left-to-right" evidence="18">
        <dbReference type="Rhea" id="RHEA:61377"/>
    </physiologicalReaction>
</comment>
<comment type="catalytic activity">
    <reaction evidence="27">
        <text>5,7-dimethyl-2-methylamino-4-(3-pyridylmethyl)-1,3-benzothiazol-6-yl beta-D-glucuronate(in) + ATP + H2O = 5,7-dimethyl-2-methylamino-4-(3-pyridylmethyl)-1,3-benzothiazol-6-yl beta-D-glucuronate(out) + ADP + phosphate + H(+)</text>
        <dbReference type="Rhea" id="RHEA:61384"/>
        <dbReference type="ChEBI" id="CHEBI:15377"/>
        <dbReference type="ChEBI" id="CHEBI:15378"/>
        <dbReference type="ChEBI" id="CHEBI:30616"/>
        <dbReference type="ChEBI" id="CHEBI:43474"/>
        <dbReference type="ChEBI" id="CHEBI:144584"/>
        <dbReference type="ChEBI" id="CHEBI:456216"/>
    </reaction>
    <physiologicalReaction direction="left-to-right" evidence="27">
        <dbReference type="Rhea" id="RHEA:61385"/>
    </physiologicalReaction>
</comment>
<evidence type="ECO:0000256" key="25">
    <source>
        <dbReference type="ARBA" id="ARBA00049018"/>
    </source>
</evidence>
<evidence type="ECO:0000256" key="8">
    <source>
        <dbReference type="ARBA" id="ARBA00022741"/>
    </source>
</evidence>
<dbReference type="GO" id="GO:0016324">
    <property type="term" value="C:apical plasma membrane"/>
    <property type="evidence" value="ECO:0007669"/>
    <property type="project" value="UniProtKB-ARBA"/>
</dbReference>
<evidence type="ECO:0000256" key="3">
    <source>
        <dbReference type="ARBA" id="ARBA00005814"/>
    </source>
</evidence>
<evidence type="ECO:0000256" key="17">
    <source>
        <dbReference type="ARBA" id="ARBA00047516"/>
    </source>
</evidence>
<dbReference type="Gene3D" id="3.40.50.300">
    <property type="entry name" value="P-loop containing nucleotide triphosphate hydrolases"/>
    <property type="match status" value="1"/>
</dbReference>
<evidence type="ECO:0000256" key="10">
    <source>
        <dbReference type="ARBA" id="ARBA00022989"/>
    </source>
</evidence>
<keyword evidence="6" id="KW-1003">Cell membrane</keyword>
<comment type="catalytic activity">
    <reaction evidence="16">
        <text>sphing-4-enine 1-phosphate(in) + ATP + H2O = sphing-4-enine 1-phosphate(out) + ADP + phosphate + H(+)</text>
        <dbReference type="Rhea" id="RHEA:38951"/>
        <dbReference type="ChEBI" id="CHEBI:15377"/>
        <dbReference type="ChEBI" id="CHEBI:15378"/>
        <dbReference type="ChEBI" id="CHEBI:30616"/>
        <dbReference type="ChEBI" id="CHEBI:43474"/>
        <dbReference type="ChEBI" id="CHEBI:60119"/>
        <dbReference type="ChEBI" id="CHEBI:456216"/>
    </reaction>
    <physiologicalReaction direction="left-to-right" evidence="16">
        <dbReference type="Rhea" id="RHEA:38952"/>
    </physiologicalReaction>
</comment>
<evidence type="ECO:0000313" key="33">
    <source>
        <dbReference type="Proteomes" id="UP000472269"/>
    </source>
</evidence>
<evidence type="ECO:0000256" key="26">
    <source>
        <dbReference type="ARBA" id="ARBA00049205"/>
    </source>
</evidence>
<evidence type="ECO:0000256" key="5">
    <source>
        <dbReference type="ARBA" id="ARBA00022448"/>
    </source>
</evidence>
<keyword evidence="8" id="KW-0547">Nucleotide-binding</keyword>
<dbReference type="AlphaFoldDB" id="A0A663LYG5"/>
<proteinExistence type="inferred from homology"/>
<dbReference type="SMART" id="SM00382">
    <property type="entry name" value="AAA"/>
    <property type="match status" value="1"/>
</dbReference>
<dbReference type="GO" id="GO:0005524">
    <property type="term" value="F:ATP binding"/>
    <property type="evidence" value="ECO:0007669"/>
    <property type="project" value="UniProtKB-KW"/>
</dbReference>
<evidence type="ECO:0000256" key="22">
    <source>
        <dbReference type="ARBA" id="ARBA00048296"/>
    </source>
</evidence>
<dbReference type="Pfam" id="PF01061">
    <property type="entry name" value="ABC2_membrane"/>
    <property type="match status" value="1"/>
</dbReference>
<feature type="transmembrane region" description="Helical" evidence="30">
    <location>
        <begin position="482"/>
        <end position="500"/>
    </location>
</feature>
<evidence type="ECO:0000256" key="27">
    <source>
        <dbReference type="ARBA" id="ARBA00049490"/>
    </source>
</evidence>
<evidence type="ECO:0000256" key="2">
    <source>
        <dbReference type="ARBA" id="ARBA00004651"/>
    </source>
</evidence>
<comment type="catalytic activity">
    <reaction evidence="24">
        <text>urate(in) + ATP + H2O = urate(out) + ADP + phosphate + H(+)</text>
        <dbReference type="Rhea" id="RHEA:16461"/>
        <dbReference type="ChEBI" id="CHEBI:15377"/>
        <dbReference type="ChEBI" id="CHEBI:15378"/>
        <dbReference type="ChEBI" id="CHEBI:17775"/>
        <dbReference type="ChEBI" id="CHEBI:30616"/>
        <dbReference type="ChEBI" id="CHEBI:43474"/>
        <dbReference type="ChEBI" id="CHEBI:456216"/>
    </reaction>
    <physiologicalReaction direction="left-to-right" evidence="24">
        <dbReference type="Rhea" id="RHEA:16462"/>
    </physiologicalReaction>
</comment>
<evidence type="ECO:0000256" key="30">
    <source>
        <dbReference type="SAM" id="Phobius"/>
    </source>
</evidence>
<comment type="catalytic activity">
    <reaction evidence="17">
        <text>estrone 3-sulfate(in) + ATP + H2O = estrone 3-sulfate(out) + ADP + phosphate + H(+)</text>
        <dbReference type="Rhea" id="RHEA:61348"/>
        <dbReference type="ChEBI" id="CHEBI:15377"/>
        <dbReference type="ChEBI" id="CHEBI:15378"/>
        <dbReference type="ChEBI" id="CHEBI:30616"/>
        <dbReference type="ChEBI" id="CHEBI:43474"/>
        <dbReference type="ChEBI" id="CHEBI:60050"/>
        <dbReference type="ChEBI" id="CHEBI:456216"/>
    </reaction>
    <physiologicalReaction direction="left-to-right" evidence="17">
        <dbReference type="Rhea" id="RHEA:61349"/>
    </physiologicalReaction>
</comment>
<keyword evidence="11 30" id="KW-0472">Membrane</keyword>
<dbReference type="Ensembl" id="ENSACUT00000004926.1">
    <property type="protein sequence ID" value="ENSACUP00000004621.1"/>
    <property type="gene ID" value="ENSACUG00000003128.1"/>
</dbReference>
<evidence type="ECO:0000256" key="9">
    <source>
        <dbReference type="ARBA" id="ARBA00022840"/>
    </source>
</evidence>
<comment type="catalytic activity">
    <reaction evidence="21">
        <text>riboflavin(in) + ATP + H2O = riboflavin(out) + ADP + phosphate + H(+)</text>
        <dbReference type="Rhea" id="RHEA:61352"/>
        <dbReference type="ChEBI" id="CHEBI:15377"/>
        <dbReference type="ChEBI" id="CHEBI:15378"/>
        <dbReference type="ChEBI" id="CHEBI:30616"/>
        <dbReference type="ChEBI" id="CHEBI:43474"/>
        <dbReference type="ChEBI" id="CHEBI:57986"/>
        <dbReference type="ChEBI" id="CHEBI:456216"/>
    </reaction>
    <physiologicalReaction direction="left-to-right" evidence="21">
        <dbReference type="Rhea" id="RHEA:61353"/>
    </physiologicalReaction>
</comment>
<feature type="transmembrane region" description="Helical" evidence="30">
    <location>
        <begin position="635"/>
        <end position="653"/>
    </location>
</feature>
<dbReference type="InterPro" id="IPR003439">
    <property type="entry name" value="ABC_transporter-like_ATP-bd"/>
</dbReference>
<evidence type="ECO:0000256" key="6">
    <source>
        <dbReference type="ARBA" id="ARBA00022475"/>
    </source>
</evidence>
<dbReference type="OMA" id="MCVNGFM"/>
<feature type="transmembrane region" description="Helical" evidence="30">
    <location>
        <begin position="506"/>
        <end position="528"/>
    </location>
</feature>
<dbReference type="GO" id="GO:0015562">
    <property type="term" value="F:efflux transmembrane transporter activity"/>
    <property type="evidence" value="ECO:0007669"/>
    <property type="project" value="UniProtKB-ARBA"/>
</dbReference>
<dbReference type="PROSITE" id="PS50893">
    <property type="entry name" value="ABC_TRANSPORTER_2"/>
    <property type="match status" value="1"/>
</dbReference>
<reference evidence="32" key="2">
    <citation type="submission" date="2025-09" db="UniProtKB">
        <authorList>
            <consortium name="Ensembl"/>
        </authorList>
    </citation>
    <scope>IDENTIFICATION</scope>
</reference>
<organism evidence="32 33">
    <name type="scientific">Athene cunicularia</name>
    <name type="common">Burrowing owl</name>
    <name type="synonym">Speotyto cunicularia</name>
    <dbReference type="NCBI Taxonomy" id="194338"/>
    <lineage>
        <taxon>Eukaryota</taxon>
        <taxon>Metazoa</taxon>
        <taxon>Chordata</taxon>
        <taxon>Craniata</taxon>
        <taxon>Vertebrata</taxon>
        <taxon>Euteleostomi</taxon>
        <taxon>Archelosauria</taxon>
        <taxon>Archosauria</taxon>
        <taxon>Dinosauria</taxon>
        <taxon>Saurischia</taxon>
        <taxon>Theropoda</taxon>
        <taxon>Coelurosauria</taxon>
        <taxon>Aves</taxon>
        <taxon>Neognathae</taxon>
        <taxon>Neoaves</taxon>
        <taxon>Telluraves</taxon>
        <taxon>Strigiformes</taxon>
        <taxon>Strigidae</taxon>
        <taxon>Athene</taxon>
    </lineage>
</organism>
<feature type="transmembrane region" description="Helical" evidence="30">
    <location>
        <begin position="540"/>
        <end position="566"/>
    </location>
</feature>
<evidence type="ECO:0000259" key="31">
    <source>
        <dbReference type="PROSITE" id="PS50893"/>
    </source>
</evidence>
<comment type="catalytic activity">
    <reaction evidence="26">
        <text>indoxyl sulfate(in) + ATP + H2O = indoxyl sulfate(out) + ADP + phosphate + H(+)</text>
        <dbReference type="Rhea" id="RHEA:61332"/>
        <dbReference type="ChEBI" id="CHEBI:15377"/>
        <dbReference type="ChEBI" id="CHEBI:15378"/>
        <dbReference type="ChEBI" id="CHEBI:30616"/>
        <dbReference type="ChEBI" id="CHEBI:43474"/>
        <dbReference type="ChEBI" id="CHEBI:144643"/>
        <dbReference type="ChEBI" id="CHEBI:456216"/>
    </reaction>
    <physiologicalReaction direction="left-to-right" evidence="26">
        <dbReference type="Rhea" id="RHEA:61333"/>
    </physiologicalReaction>
</comment>
<reference evidence="32" key="1">
    <citation type="submission" date="2025-08" db="UniProtKB">
        <authorList>
            <consortium name="Ensembl"/>
        </authorList>
    </citation>
    <scope>IDENTIFICATION</scope>
</reference>
<dbReference type="PANTHER" id="PTHR48041:SF92">
    <property type="entry name" value="BROAD SUBSTRATE SPECIFICITY ATP-BINDING CASSETTE TRANSPORTER ABCG2"/>
    <property type="match status" value="1"/>
</dbReference>
<dbReference type="Pfam" id="PF00005">
    <property type="entry name" value="ABC_tran"/>
    <property type="match status" value="1"/>
</dbReference>
<name>A0A663LYG5_ATHCN</name>
<comment type="catalytic activity">
    <reaction evidence="22">
        <text>methotrexate(in) + ATP + H2O = methotrexate(out) + ADP + phosphate + H(+)</text>
        <dbReference type="Rhea" id="RHEA:61356"/>
        <dbReference type="ChEBI" id="CHEBI:15377"/>
        <dbReference type="ChEBI" id="CHEBI:15378"/>
        <dbReference type="ChEBI" id="CHEBI:30616"/>
        <dbReference type="ChEBI" id="CHEBI:43474"/>
        <dbReference type="ChEBI" id="CHEBI:50681"/>
        <dbReference type="ChEBI" id="CHEBI:456216"/>
    </reaction>
    <physiologicalReaction direction="left-to-right" evidence="22">
        <dbReference type="Rhea" id="RHEA:61357"/>
    </physiologicalReaction>
</comment>
<evidence type="ECO:0000313" key="32">
    <source>
        <dbReference type="Ensembl" id="ENSACUP00000004621.1"/>
    </source>
</evidence>
<comment type="catalytic activity">
    <reaction evidence="15">
        <text>dehydroepiandrosterone 3-sulfate(in) + ATP + H2O = dehydroepiandrosterone 3-sulfate(out) + ADP + phosphate + H(+)</text>
        <dbReference type="Rhea" id="RHEA:61364"/>
        <dbReference type="ChEBI" id="CHEBI:15377"/>
        <dbReference type="ChEBI" id="CHEBI:15378"/>
        <dbReference type="ChEBI" id="CHEBI:30616"/>
        <dbReference type="ChEBI" id="CHEBI:43474"/>
        <dbReference type="ChEBI" id="CHEBI:57905"/>
        <dbReference type="ChEBI" id="CHEBI:456216"/>
    </reaction>
    <physiologicalReaction direction="left-to-right" evidence="15">
        <dbReference type="Rhea" id="RHEA:61365"/>
    </physiologicalReaction>
</comment>
<comment type="similarity">
    <text evidence="3">Belongs to the ABC transporter superfamily. ABCG family. Eye pigment precursor importer (TC 3.A.1.204) subfamily.</text>
</comment>
<comment type="catalytic activity">
    <reaction evidence="25">
        <text>4-methylumbelliferone sulfate(in) + ATP + H2O = 4-methylumbelliferone sulfate(out) + ADP + phosphate + H(+)</text>
        <dbReference type="Rhea" id="RHEA:61368"/>
        <dbReference type="ChEBI" id="CHEBI:15377"/>
        <dbReference type="ChEBI" id="CHEBI:15378"/>
        <dbReference type="ChEBI" id="CHEBI:30616"/>
        <dbReference type="ChEBI" id="CHEBI:43474"/>
        <dbReference type="ChEBI" id="CHEBI:144581"/>
        <dbReference type="ChEBI" id="CHEBI:456216"/>
    </reaction>
    <physiologicalReaction direction="left-to-right" evidence="25">
        <dbReference type="Rhea" id="RHEA:61369"/>
    </physiologicalReaction>
</comment>
<feature type="domain" description="ABC transporter" evidence="31">
    <location>
        <begin position="38"/>
        <end position="284"/>
    </location>
</feature>
<evidence type="ECO:0000256" key="19">
    <source>
        <dbReference type="ARBA" id="ARBA00047576"/>
    </source>
</evidence>
<comment type="catalytic activity">
    <reaction evidence="19">
        <text>17beta-estradiol 17-O-(beta-D-glucuronate)(in) + ATP + H2O = 17beta-estradiol 17-O-(beta-D-glucuronate)(out) + ADP + phosphate + H(+)</text>
        <dbReference type="Rhea" id="RHEA:60128"/>
        <dbReference type="ChEBI" id="CHEBI:15377"/>
        <dbReference type="ChEBI" id="CHEBI:15378"/>
        <dbReference type="ChEBI" id="CHEBI:30616"/>
        <dbReference type="ChEBI" id="CHEBI:43474"/>
        <dbReference type="ChEBI" id="CHEBI:82961"/>
        <dbReference type="ChEBI" id="CHEBI:456216"/>
    </reaction>
    <physiologicalReaction direction="left-to-right" evidence="19">
        <dbReference type="Rhea" id="RHEA:60129"/>
    </physiologicalReaction>
</comment>
<evidence type="ECO:0000256" key="14">
    <source>
        <dbReference type="ARBA" id="ARBA00046614"/>
    </source>
</evidence>
<dbReference type="GO" id="GO:0140359">
    <property type="term" value="F:ABC-type transporter activity"/>
    <property type="evidence" value="ECO:0007669"/>
    <property type="project" value="InterPro"/>
</dbReference>
<dbReference type="InterPro" id="IPR003593">
    <property type="entry name" value="AAA+_ATPase"/>
</dbReference>
<evidence type="ECO:0000256" key="4">
    <source>
        <dbReference type="ARBA" id="ARBA00019542"/>
    </source>
</evidence>
<dbReference type="PANTHER" id="PTHR48041">
    <property type="entry name" value="ABC TRANSPORTER G FAMILY MEMBER 28"/>
    <property type="match status" value="1"/>
</dbReference>
<dbReference type="GO" id="GO:0016887">
    <property type="term" value="F:ATP hydrolysis activity"/>
    <property type="evidence" value="ECO:0007669"/>
    <property type="project" value="InterPro"/>
</dbReference>